<evidence type="ECO:0000313" key="4">
    <source>
        <dbReference type="EMBL" id="SFE18256.1"/>
    </source>
</evidence>
<dbReference type="GO" id="GO:0003677">
    <property type="term" value="F:DNA binding"/>
    <property type="evidence" value="ECO:0007669"/>
    <property type="project" value="InterPro"/>
</dbReference>
<keyword evidence="5" id="KW-1185">Reference proteome</keyword>
<dbReference type="PANTHER" id="PTHR45526:SF1">
    <property type="entry name" value="TRANSCRIPTIONAL REGULATORY PROTEIN DCUR-RELATED"/>
    <property type="match status" value="1"/>
</dbReference>
<dbReference type="OrthoDB" id="1646880at2"/>
<dbReference type="PROSITE" id="PS50930">
    <property type="entry name" value="HTH_LYTTR"/>
    <property type="match status" value="1"/>
</dbReference>
<reference evidence="4 5" key="1">
    <citation type="submission" date="2016-10" db="EMBL/GenBank/DDBJ databases">
        <authorList>
            <person name="de Groot N.N."/>
        </authorList>
    </citation>
    <scope>NUCLEOTIDE SEQUENCE [LARGE SCALE GENOMIC DNA]</scope>
    <source>
        <strain evidence="4 5">DSM 26130</strain>
    </source>
</reference>
<dbReference type="PANTHER" id="PTHR45526">
    <property type="entry name" value="TRANSCRIPTIONAL REGULATORY PROTEIN DPIA"/>
    <property type="match status" value="1"/>
</dbReference>
<feature type="domain" description="HTH LytTR-type" evidence="3">
    <location>
        <begin position="151"/>
        <end position="250"/>
    </location>
</feature>
<gene>
    <name evidence="4" type="ORF">SAMN05216167_11143</name>
</gene>
<keyword evidence="1" id="KW-0597">Phosphoprotein</keyword>
<evidence type="ECO:0000259" key="3">
    <source>
        <dbReference type="PROSITE" id="PS50930"/>
    </source>
</evidence>
<dbReference type="Gene3D" id="2.40.50.1020">
    <property type="entry name" value="LytTr DNA-binding domain"/>
    <property type="match status" value="1"/>
</dbReference>
<feature type="modified residue" description="4-aspartylphosphate" evidence="1">
    <location>
        <position position="55"/>
    </location>
</feature>
<dbReference type="RefSeq" id="WP_093830659.1">
    <property type="nucleotide sequence ID" value="NZ_FOLQ01000011.1"/>
</dbReference>
<dbReference type="Proteomes" id="UP000198598">
    <property type="component" value="Unassembled WGS sequence"/>
</dbReference>
<dbReference type="GO" id="GO:0000156">
    <property type="term" value="F:phosphorelay response regulator activity"/>
    <property type="evidence" value="ECO:0007669"/>
    <property type="project" value="TreeGrafter"/>
</dbReference>
<dbReference type="EMBL" id="FOLQ01000011">
    <property type="protein sequence ID" value="SFE18256.1"/>
    <property type="molecule type" value="Genomic_DNA"/>
</dbReference>
<organism evidence="4 5">
    <name type="scientific">Spirosoma endophyticum</name>
    <dbReference type="NCBI Taxonomy" id="662367"/>
    <lineage>
        <taxon>Bacteria</taxon>
        <taxon>Pseudomonadati</taxon>
        <taxon>Bacteroidota</taxon>
        <taxon>Cytophagia</taxon>
        <taxon>Cytophagales</taxon>
        <taxon>Cytophagaceae</taxon>
        <taxon>Spirosoma</taxon>
    </lineage>
</organism>
<dbReference type="PROSITE" id="PS50110">
    <property type="entry name" value="RESPONSE_REGULATORY"/>
    <property type="match status" value="1"/>
</dbReference>
<name>A0A1I1YFA5_9BACT</name>
<dbReference type="InterPro" id="IPR007492">
    <property type="entry name" value="LytTR_DNA-bd_dom"/>
</dbReference>
<dbReference type="AlphaFoldDB" id="A0A1I1YFA5"/>
<feature type="domain" description="Response regulatory" evidence="2">
    <location>
        <begin position="4"/>
        <end position="115"/>
    </location>
</feature>
<dbReference type="STRING" id="662367.SAMN05216167_11143"/>
<dbReference type="Pfam" id="PF04397">
    <property type="entry name" value="LytTR"/>
    <property type="match status" value="1"/>
</dbReference>
<evidence type="ECO:0000313" key="5">
    <source>
        <dbReference type="Proteomes" id="UP000198598"/>
    </source>
</evidence>
<dbReference type="SMART" id="SM00850">
    <property type="entry name" value="LytTR"/>
    <property type="match status" value="1"/>
</dbReference>
<dbReference type="InterPro" id="IPR011006">
    <property type="entry name" value="CheY-like_superfamily"/>
</dbReference>
<proteinExistence type="predicted"/>
<dbReference type="SMART" id="SM00448">
    <property type="entry name" value="REC"/>
    <property type="match status" value="1"/>
</dbReference>
<dbReference type="Pfam" id="PF00072">
    <property type="entry name" value="Response_reg"/>
    <property type="match status" value="1"/>
</dbReference>
<accession>A0A1I1YFA5</accession>
<dbReference type="Gene3D" id="3.40.50.2300">
    <property type="match status" value="1"/>
</dbReference>
<dbReference type="InterPro" id="IPR001789">
    <property type="entry name" value="Sig_transdc_resp-reg_receiver"/>
</dbReference>
<evidence type="ECO:0000256" key="1">
    <source>
        <dbReference type="PROSITE-ProRule" id="PRU00169"/>
    </source>
</evidence>
<protein>
    <submittedName>
        <fullName evidence="4">Two component transcriptional regulator, LytTR family</fullName>
    </submittedName>
</protein>
<evidence type="ECO:0000259" key="2">
    <source>
        <dbReference type="PROSITE" id="PS50110"/>
    </source>
</evidence>
<dbReference type="SUPFAM" id="SSF52172">
    <property type="entry name" value="CheY-like"/>
    <property type="match status" value="1"/>
</dbReference>
<sequence length="253" mass="28812">MPIRCLLVDDEPPALDIIESYVAMVDGLDVVGKCHNAIQAFSVLQSTPVDLMLLDIKMPKLLGTDFVRSLRQPPRVIFTTAYRDYALDGYELDVVDYLLKPISFERFLRAVSKVMRVDQPLVNSGQFQPTNILATQLTDKQTSTSSENTFLYFRVDRKMVKVFIRDIRYIESLRDYVKIITVSAQPLVVKQSISSLEEMLPDADFLRIHRSFIVAIDKITAYTPSHIDIGGQELPIGRLYHKEVGRVLKIGME</sequence>
<dbReference type="InterPro" id="IPR051271">
    <property type="entry name" value="2C-system_Tx_regulators"/>
</dbReference>